<sequence>MSSMYRSLFILIPGGTKTSGVFPVSEMDAQTITDAGFLVLKTFPALPGIASILLARIRSF</sequence>
<dbReference type="AlphaFoldDB" id="A0A0L8G6R0"/>
<organism evidence="1">
    <name type="scientific">Octopus bimaculoides</name>
    <name type="common">California two-spotted octopus</name>
    <dbReference type="NCBI Taxonomy" id="37653"/>
    <lineage>
        <taxon>Eukaryota</taxon>
        <taxon>Metazoa</taxon>
        <taxon>Spiralia</taxon>
        <taxon>Lophotrochozoa</taxon>
        <taxon>Mollusca</taxon>
        <taxon>Cephalopoda</taxon>
        <taxon>Coleoidea</taxon>
        <taxon>Octopodiformes</taxon>
        <taxon>Octopoda</taxon>
        <taxon>Incirrata</taxon>
        <taxon>Octopodidae</taxon>
        <taxon>Octopus</taxon>
    </lineage>
</organism>
<proteinExistence type="predicted"/>
<reference evidence="1" key="1">
    <citation type="submission" date="2015-07" db="EMBL/GenBank/DDBJ databases">
        <title>MeaNS - Measles Nucleotide Surveillance Program.</title>
        <authorList>
            <person name="Tran T."/>
            <person name="Druce J."/>
        </authorList>
    </citation>
    <scope>NUCLEOTIDE SEQUENCE</scope>
    <source>
        <strain evidence="1">UCB-OBI-ISO-001</strain>
        <tissue evidence="1">Gonad</tissue>
    </source>
</reference>
<accession>A0A0L8G6R0</accession>
<protein>
    <submittedName>
        <fullName evidence="1">Uncharacterized protein</fullName>
    </submittedName>
</protein>
<evidence type="ECO:0000313" key="1">
    <source>
        <dbReference type="EMBL" id="KOF72265.1"/>
    </source>
</evidence>
<dbReference type="EMBL" id="KQ423737">
    <property type="protein sequence ID" value="KOF72265.1"/>
    <property type="molecule type" value="Genomic_DNA"/>
</dbReference>
<name>A0A0L8G6R0_OCTBM</name>
<gene>
    <name evidence="1" type="ORF">OCBIM_22039726mg</name>
</gene>